<evidence type="ECO:0000256" key="2">
    <source>
        <dbReference type="ARBA" id="ARBA00023002"/>
    </source>
</evidence>
<accession>A0A1Q3ESH9</accession>
<evidence type="ECO:0000313" key="4">
    <source>
        <dbReference type="EMBL" id="GAW10149.1"/>
    </source>
</evidence>
<dbReference type="Pfam" id="PF00106">
    <property type="entry name" value="adh_short"/>
    <property type="match status" value="1"/>
</dbReference>
<dbReference type="PRINTS" id="PR00080">
    <property type="entry name" value="SDRFAMILY"/>
</dbReference>
<dbReference type="EMBL" id="BDGU01001582">
    <property type="protein sequence ID" value="GAW10149.1"/>
    <property type="molecule type" value="Genomic_DNA"/>
</dbReference>
<gene>
    <name evidence="4" type="ORF">LENED_012383</name>
</gene>
<dbReference type="STRING" id="5353.A0A1Q3ESH9"/>
<dbReference type="GO" id="GO:0016491">
    <property type="term" value="F:oxidoreductase activity"/>
    <property type="evidence" value="ECO:0007669"/>
    <property type="project" value="UniProtKB-KW"/>
</dbReference>
<evidence type="ECO:0000313" key="5">
    <source>
        <dbReference type="Proteomes" id="UP000188533"/>
    </source>
</evidence>
<organism evidence="4 5">
    <name type="scientific">Lentinula edodes</name>
    <name type="common">Shiitake mushroom</name>
    <name type="synonym">Lentinus edodes</name>
    <dbReference type="NCBI Taxonomy" id="5353"/>
    <lineage>
        <taxon>Eukaryota</taxon>
        <taxon>Fungi</taxon>
        <taxon>Dikarya</taxon>
        <taxon>Basidiomycota</taxon>
        <taxon>Agaricomycotina</taxon>
        <taxon>Agaricomycetes</taxon>
        <taxon>Agaricomycetidae</taxon>
        <taxon>Agaricales</taxon>
        <taxon>Marasmiineae</taxon>
        <taxon>Omphalotaceae</taxon>
        <taxon>Lentinula</taxon>
    </lineage>
</organism>
<reference evidence="4 5" key="2">
    <citation type="submission" date="2017-02" db="EMBL/GenBank/DDBJ databases">
        <title>A genome survey and senescence transcriptome analysis in Lentinula edodes.</title>
        <authorList>
            <person name="Sakamoto Y."/>
            <person name="Nakade K."/>
            <person name="Sato S."/>
            <person name="Yoshida Y."/>
            <person name="Miyazaki K."/>
            <person name="Natsume S."/>
            <person name="Konno N."/>
        </authorList>
    </citation>
    <scope>NUCLEOTIDE SEQUENCE [LARGE SCALE GENOMIC DNA]</scope>
    <source>
        <strain evidence="4 5">NBRC 111202</strain>
    </source>
</reference>
<keyword evidence="5" id="KW-1185">Reference proteome</keyword>
<name>A0A1Q3ESH9_LENED</name>
<dbReference type="AlphaFoldDB" id="A0A1Q3ESH9"/>
<comment type="similarity">
    <text evidence="1 3">Belongs to the short-chain dehydrogenases/reductases (SDR) family.</text>
</comment>
<dbReference type="PANTHER" id="PTHR43180">
    <property type="entry name" value="3-OXOACYL-(ACYL-CARRIER-PROTEIN) REDUCTASE (AFU_ORTHOLOGUE AFUA_6G11210)"/>
    <property type="match status" value="1"/>
</dbReference>
<dbReference type="InterPro" id="IPR002347">
    <property type="entry name" value="SDR_fam"/>
</dbReference>
<dbReference type="PANTHER" id="PTHR43180:SF33">
    <property type="entry name" value="15-HYDROXYPROSTAGLANDIN DEHYDROGENASE [NAD(+)]-LIKE"/>
    <property type="match status" value="1"/>
</dbReference>
<dbReference type="InterPro" id="IPR036291">
    <property type="entry name" value="NAD(P)-bd_dom_sf"/>
</dbReference>
<dbReference type="SUPFAM" id="SSF51735">
    <property type="entry name" value="NAD(P)-binding Rossmann-fold domains"/>
    <property type="match status" value="1"/>
</dbReference>
<evidence type="ECO:0000256" key="3">
    <source>
        <dbReference type="RuleBase" id="RU000363"/>
    </source>
</evidence>
<comment type="caution">
    <text evidence="4">The sequence shown here is derived from an EMBL/GenBank/DDBJ whole genome shotgun (WGS) entry which is preliminary data.</text>
</comment>
<protein>
    <submittedName>
        <fullName evidence="4">NAD-binding protein</fullName>
    </submittedName>
</protein>
<dbReference type="Proteomes" id="UP000188533">
    <property type="component" value="Unassembled WGS sequence"/>
</dbReference>
<sequence length="350" mass="37493">MSTTASSITSDVAPAGFVSILDDQLFEHGERLKDKVVIITGAASGIGKEAAIRFASFGAKIVIGDLDVVGAEQTVSDIVASGGQATARKCNVTMWDDQVELFELAIQKYGSVDVVIPNAGIGEPESFLEVKLDKTGRPQKINLPTVHVNLTGVLYSVHLAQHYLVVNQKPNTQPLKAIVLIGSMASWQAFPLAPTYSASKHAVLGLMRSLDPILTLRGIRIACINPFFADTGILPTPLKVFLAGCPLTPVPRIAGAIIYAASHPDPATSGCAYVLPDDGPVFKVPREEFKAGVYQLLEGKLHITGIIYAIKYATDIVKIVAKPLFASVIAVGLARVLWFNRETLWTSLHI</sequence>
<proteinExistence type="inferred from homology"/>
<dbReference type="PRINTS" id="PR00081">
    <property type="entry name" value="GDHRDH"/>
</dbReference>
<keyword evidence="2" id="KW-0560">Oxidoreductase</keyword>
<reference evidence="4 5" key="1">
    <citation type="submission" date="2016-08" db="EMBL/GenBank/DDBJ databases">
        <authorList>
            <consortium name="Lentinula edodes genome sequencing consortium"/>
            <person name="Sakamoto Y."/>
            <person name="Nakade K."/>
            <person name="Sato S."/>
            <person name="Yoshida Y."/>
            <person name="Miyazaki K."/>
            <person name="Natsume S."/>
            <person name="Konno N."/>
        </authorList>
    </citation>
    <scope>NUCLEOTIDE SEQUENCE [LARGE SCALE GENOMIC DNA]</scope>
    <source>
        <strain evidence="4 5">NBRC 111202</strain>
    </source>
</reference>
<evidence type="ECO:0000256" key="1">
    <source>
        <dbReference type="ARBA" id="ARBA00006484"/>
    </source>
</evidence>
<dbReference type="Gene3D" id="3.40.50.720">
    <property type="entry name" value="NAD(P)-binding Rossmann-like Domain"/>
    <property type="match status" value="1"/>
</dbReference>